<evidence type="ECO:0008006" key="3">
    <source>
        <dbReference type="Google" id="ProtNLM"/>
    </source>
</evidence>
<dbReference type="PANTHER" id="PTHR43844:SF1">
    <property type="entry name" value="METHIONINE SYNTHASE"/>
    <property type="match status" value="1"/>
</dbReference>
<dbReference type="PANTHER" id="PTHR43844">
    <property type="entry name" value="METHIONINE SYNTHASE"/>
    <property type="match status" value="1"/>
</dbReference>
<dbReference type="InterPro" id="IPR038071">
    <property type="entry name" value="UROD/MetE-like_sf"/>
</dbReference>
<gene>
    <name evidence="1" type="ORF">KDK95_18990</name>
</gene>
<accession>A0A941IHD1</accession>
<name>A0A941IHD1_9ACTN</name>
<proteinExistence type="predicted"/>
<dbReference type="SUPFAM" id="SSF51726">
    <property type="entry name" value="UROD/MetE-like"/>
    <property type="match status" value="1"/>
</dbReference>
<reference evidence="1" key="1">
    <citation type="submission" date="2021-04" db="EMBL/GenBank/DDBJ databases">
        <title>Genome based classification of Actinospica acidithermotolerans sp. nov., an actinobacterium isolated from an Indonesian hot spring.</title>
        <authorList>
            <person name="Kusuma A.B."/>
            <person name="Putra K.E."/>
            <person name="Nafisah S."/>
            <person name="Loh J."/>
            <person name="Nouioui I."/>
            <person name="Goodfellow M."/>
        </authorList>
    </citation>
    <scope>NUCLEOTIDE SEQUENCE</scope>
    <source>
        <strain evidence="1">MGRD01-02</strain>
    </source>
</reference>
<keyword evidence="2" id="KW-1185">Reference proteome</keyword>
<organism evidence="1 2">
    <name type="scientific">Actinospica acidithermotolerans</name>
    <dbReference type="NCBI Taxonomy" id="2828514"/>
    <lineage>
        <taxon>Bacteria</taxon>
        <taxon>Bacillati</taxon>
        <taxon>Actinomycetota</taxon>
        <taxon>Actinomycetes</taxon>
        <taxon>Catenulisporales</taxon>
        <taxon>Actinospicaceae</taxon>
        <taxon>Actinospica</taxon>
    </lineage>
</organism>
<dbReference type="AlphaFoldDB" id="A0A941IHD1"/>
<comment type="caution">
    <text evidence="1">The sequence shown here is derived from an EMBL/GenBank/DDBJ whole genome shotgun (WGS) entry which is preliminary data.</text>
</comment>
<protein>
    <recommendedName>
        <fullName evidence="3">Methionine synthase</fullName>
    </recommendedName>
</protein>
<dbReference type="Gene3D" id="3.20.20.210">
    <property type="match status" value="1"/>
</dbReference>
<evidence type="ECO:0000313" key="1">
    <source>
        <dbReference type="EMBL" id="MBR7828405.1"/>
    </source>
</evidence>
<evidence type="ECO:0000313" key="2">
    <source>
        <dbReference type="Proteomes" id="UP000676325"/>
    </source>
</evidence>
<dbReference type="Proteomes" id="UP000676325">
    <property type="component" value="Unassembled WGS sequence"/>
</dbReference>
<dbReference type="RefSeq" id="WP_212519539.1">
    <property type="nucleotide sequence ID" value="NZ_JAGSOH010000055.1"/>
</dbReference>
<dbReference type="EMBL" id="JAGSOH010000055">
    <property type="protein sequence ID" value="MBR7828405.1"/>
    <property type="molecule type" value="Genomic_DNA"/>
</dbReference>
<sequence length="343" mass="35980">MADDFKYHIDHHSTLIRPAELGGGAEGLDEAIRAAVRAQRRLGLAAIGDGQFRRRNSLAPYYDQIEGFGVEADARGGVAELVGPLLAPEFRPLVGSPKARGRLVQDETAFLAGAIQRPLLVALPAPGFVAELSGANDADAAALAAIAHDEIEALAADGVAYVQLHNPLAGILVTRAGRERAKELGLEPDAILARLRAVDAKAIAGLDVPADFRVGLDLTTSGAGYVNQGYDTEAIAALLAGGPFARVHVEYPADEAGRFPLAELAPGTVVSLGVVDLSTTEPEDVDELVARVDQAARIVDIDDIAISTNGGFAAAPAAFTEAEQHAKLQLVEMTARYFWGNEL</sequence>